<dbReference type="SUPFAM" id="SSF55347">
    <property type="entry name" value="Glyceraldehyde-3-phosphate dehydrogenase-like, C-terminal domain"/>
    <property type="match status" value="1"/>
</dbReference>
<evidence type="ECO:0000256" key="1">
    <source>
        <dbReference type="ARBA" id="ARBA00010928"/>
    </source>
</evidence>
<dbReference type="EMBL" id="JAEAOA010000186">
    <property type="protein sequence ID" value="KAK3604272.1"/>
    <property type="molecule type" value="Genomic_DNA"/>
</dbReference>
<evidence type="ECO:0000256" key="2">
    <source>
        <dbReference type="ARBA" id="ARBA00023002"/>
    </source>
</evidence>
<comment type="similarity">
    <text evidence="1">Belongs to the Gfo/Idh/MocA family.</text>
</comment>
<dbReference type="Proteomes" id="UP001195483">
    <property type="component" value="Unassembled WGS sequence"/>
</dbReference>
<organism evidence="4 5">
    <name type="scientific">Potamilus streckersoni</name>
    <dbReference type="NCBI Taxonomy" id="2493646"/>
    <lineage>
        <taxon>Eukaryota</taxon>
        <taxon>Metazoa</taxon>
        <taxon>Spiralia</taxon>
        <taxon>Lophotrochozoa</taxon>
        <taxon>Mollusca</taxon>
        <taxon>Bivalvia</taxon>
        <taxon>Autobranchia</taxon>
        <taxon>Heteroconchia</taxon>
        <taxon>Palaeoheterodonta</taxon>
        <taxon>Unionida</taxon>
        <taxon>Unionoidea</taxon>
        <taxon>Unionidae</taxon>
        <taxon>Ambleminae</taxon>
        <taxon>Lampsilini</taxon>
        <taxon>Potamilus</taxon>
    </lineage>
</organism>
<evidence type="ECO:0000313" key="4">
    <source>
        <dbReference type="EMBL" id="KAK3604272.1"/>
    </source>
</evidence>
<keyword evidence="5" id="KW-1185">Reference proteome</keyword>
<name>A0AAE0T5M1_9BIVA</name>
<keyword evidence="2" id="KW-0560">Oxidoreductase</keyword>
<feature type="domain" description="GFO/IDH/MocA-like oxidoreductase" evidence="3">
    <location>
        <begin position="39"/>
        <end position="159"/>
    </location>
</feature>
<proteinExistence type="inferred from homology"/>
<sequence>MLRYGLIGAGRIGRVHLNAITNFIDNAEIGFQRRFDHNFKALHQAVISGRIGELHYMNLTSRGPSAPPIEYVKVSGGIFMDMMIHDFDMARFLSQSEVTEVYAKGGYFLGNLLKDAGDYDSAIVEMTFKTGAWGTIHNARDAAYGYDQRAEIFGSKGMMLINNDSESNAVFSGKDGVTSEKPLFFFLERYTPAYAEEIRAFTNAVINKTPSPVNAFDGLQPVIIALACLKSAKENRVVKISEIS</sequence>
<reference evidence="4" key="3">
    <citation type="submission" date="2023-05" db="EMBL/GenBank/DDBJ databases">
        <authorList>
            <person name="Smith C.H."/>
        </authorList>
    </citation>
    <scope>NUCLEOTIDE SEQUENCE</scope>
    <source>
        <strain evidence="4">CHS0354</strain>
        <tissue evidence="4">Mantle</tissue>
    </source>
</reference>
<comment type="caution">
    <text evidence="4">The sequence shown here is derived from an EMBL/GenBank/DDBJ whole genome shotgun (WGS) entry which is preliminary data.</text>
</comment>
<dbReference type="GO" id="GO:0016491">
    <property type="term" value="F:oxidoreductase activity"/>
    <property type="evidence" value="ECO:0007669"/>
    <property type="project" value="UniProtKB-KW"/>
</dbReference>
<reference evidence="4" key="2">
    <citation type="journal article" date="2021" name="Genome Biol. Evol.">
        <title>Developing a high-quality reference genome for a parasitic bivalve with doubly uniparental inheritance (Bivalvia: Unionida).</title>
        <authorList>
            <person name="Smith C.H."/>
        </authorList>
    </citation>
    <scope>NUCLEOTIDE SEQUENCE</scope>
    <source>
        <strain evidence="4">CHS0354</strain>
        <tissue evidence="4">Mantle</tissue>
    </source>
</reference>
<dbReference type="PANTHER" id="PTHR42840:SF3">
    <property type="entry name" value="BINDING ROSSMANN FOLD OXIDOREDUCTASE, PUTATIVE (AFU_ORTHOLOGUE AFUA_2G10240)-RELATED"/>
    <property type="match status" value="1"/>
</dbReference>
<accession>A0AAE0T5M1</accession>
<dbReference type="Gene3D" id="3.30.360.10">
    <property type="entry name" value="Dihydrodipicolinate Reductase, domain 2"/>
    <property type="match status" value="1"/>
</dbReference>
<dbReference type="PANTHER" id="PTHR42840">
    <property type="entry name" value="NAD(P)-BINDING ROSSMANN-FOLD SUPERFAMILY PROTEIN-RELATED"/>
    <property type="match status" value="1"/>
</dbReference>
<evidence type="ECO:0000313" key="5">
    <source>
        <dbReference type="Proteomes" id="UP001195483"/>
    </source>
</evidence>
<dbReference type="AlphaFoldDB" id="A0AAE0T5M1"/>
<dbReference type="Pfam" id="PF22725">
    <property type="entry name" value="GFO_IDH_MocA_C3"/>
    <property type="match status" value="1"/>
</dbReference>
<reference evidence="4" key="1">
    <citation type="journal article" date="2021" name="Genome Biol. Evol.">
        <title>A High-Quality Reference Genome for a Parasitic Bivalve with Doubly Uniparental Inheritance (Bivalvia: Unionida).</title>
        <authorList>
            <person name="Smith C.H."/>
        </authorList>
    </citation>
    <scope>NUCLEOTIDE SEQUENCE</scope>
    <source>
        <strain evidence="4">CHS0354</strain>
    </source>
</reference>
<protein>
    <recommendedName>
        <fullName evidence="3">GFO/IDH/MocA-like oxidoreductase domain-containing protein</fullName>
    </recommendedName>
</protein>
<evidence type="ECO:0000259" key="3">
    <source>
        <dbReference type="Pfam" id="PF22725"/>
    </source>
</evidence>
<dbReference type="InterPro" id="IPR055170">
    <property type="entry name" value="GFO_IDH_MocA-like_dom"/>
</dbReference>
<gene>
    <name evidence="4" type="ORF">CHS0354_002080</name>
</gene>